<dbReference type="InterPro" id="IPR044946">
    <property type="entry name" value="Restrct_endonuc_typeI_TRD_sf"/>
</dbReference>
<reference evidence="3 4" key="1">
    <citation type="journal article" date="2009" name="Stand. Genomic Sci.">
        <title>Complete genome sequence of Slackia heliotrinireducens type strain (RHS 1).</title>
        <authorList>
            <person name="Pukall R."/>
            <person name="Lapidus A."/>
            <person name="Nolan M."/>
            <person name="Copeland A."/>
            <person name="Glavina Del Rio T."/>
            <person name="Lucas S."/>
            <person name="Chen F."/>
            <person name="Tice H."/>
            <person name="Cheng J.F."/>
            <person name="Chertkov O."/>
            <person name="Bruce D."/>
            <person name="Goodwin L."/>
            <person name="Kuske C."/>
            <person name="Brettin T."/>
            <person name="Detter J.C."/>
            <person name="Han C."/>
            <person name="Pitluck S."/>
            <person name="Pati A."/>
            <person name="Mavrommatis K."/>
            <person name="Ivanova N."/>
            <person name="Ovchinnikova G."/>
            <person name="Chen A."/>
            <person name="Palaniappan K."/>
            <person name="Schneider S."/>
            <person name="Rohde M."/>
            <person name="Chain P."/>
            <person name="D'haeseleer P."/>
            <person name="Goker M."/>
            <person name="Bristow J."/>
            <person name="Eisen J.A."/>
            <person name="Markowitz V."/>
            <person name="Kyrpides N.C."/>
            <person name="Klenk H.P."/>
            <person name="Hugenholtz P."/>
        </authorList>
    </citation>
    <scope>NUCLEOTIDE SEQUENCE [LARGE SCALE GENOMIC DNA]</scope>
    <source>
        <strain evidence="4">ATCC 29202 / DSM 20476 / NCTC 11029 / RHS 1</strain>
    </source>
</reference>
<dbReference type="GO" id="GO:0003677">
    <property type="term" value="F:DNA binding"/>
    <property type="evidence" value="ECO:0007669"/>
    <property type="project" value="UniProtKB-KW"/>
</dbReference>
<keyword evidence="4" id="KW-1185">Reference proteome</keyword>
<dbReference type="STRING" id="471855.Shel_20390"/>
<organism evidence="3 4">
    <name type="scientific">Slackia heliotrinireducens (strain ATCC 29202 / DSM 20476 / NCTC 11029 / RHS 1)</name>
    <name type="common">Peptococcus heliotrinreducens</name>
    <dbReference type="NCBI Taxonomy" id="471855"/>
    <lineage>
        <taxon>Bacteria</taxon>
        <taxon>Bacillati</taxon>
        <taxon>Actinomycetota</taxon>
        <taxon>Coriobacteriia</taxon>
        <taxon>Eggerthellales</taxon>
        <taxon>Eggerthellaceae</taxon>
        <taxon>Slackia</taxon>
    </lineage>
</organism>
<dbReference type="KEGG" id="shi:Shel_20390"/>
<protein>
    <recommendedName>
        <fullName evidence="5">Restriction endonuclease S subunit</fullName>
    </recommendedName>
</protein>
<dbReference type="Proteomes" id="UP000002026">
    <property type="component" value="Chromosome"/>
</dbReference>
<keyword evidence="1" id="KW-0680">Restriction system</keyword>
<dbReference type="SUPFAM" id="SSF116734">
    <property type="entry name" value="DNA methylase specificity domain"/>
    <property type="match status" value="2"/>
</dbReference>
<dbReference type="REBASE" id="288694">
    <property type="entry name" value="S.SheORF20400P"/>
</dbReference>
<dbReference type="GO" id="GO:0009307">
    <property type="term" value="P:DNA restriction-modification system"/>
    <property type="evidence" value="ECO:0007669"/>
    <property type="project" value="UniProtKB-KW"/>
</dbReference>
<evidence type="ECO:0000313" key="3">
    <source>
        <dbReference type="EMBL" id="ACV23051.1"/>
    </source>
</evidence>
<sequence>MVAAEVTNLKHCTVRLSDAIARGKRIDASAFDVDAMRMRSIVDGCRFGTVKLGSLLDDAYYGARLKRRYVSKTRDDVVGLVGSSEMLDCYPHPVKYMVEDGENSELRVKPGTVLVSRSGTIGNVTLVGETLSRYLVSEHSIRLECTELPGYVYAYLRTPAGKALVQSNTFGAVVQHVEPDHMRQVLVPNAPRDVRERVNELVMESYRLRDESNAMVDEATAMMVEALALPPAHELNRDLIKQDAGVDTFSIKLSDMAGRADASYHVPIVDAIVDHLKAHAGQMTTVGDPRISKKVILPGRFKRVYVDEGHGVTFIGGKQLWELDPSNKKYLSNVKHGDRISEQLRLHEGMTLITRSGSIGKVMLVPRHWEDWVASEHIIRVVPADDEIAGYLNVFLASDYGRELICRYTYGSVVDEITDEHVRSIPVPLLGDEHVQATINGLMLDANRKRFEAYELEQEAIRIVNEDVLGL</sequence>
<dbReference type="AlphaFoldDB" id="C7N816"/>
<dbReference type="PANTHER" id="PTHR30408">
    <property type="entry name" value="TYPE-1 RESTRICTION ENZYME ECOKI SPECIFICITY PROTEIN"/>
    <property type="match status" value="1"/>
</dbReference>
<keyword evidence="2" id="KW-0238">DNA-binding</keyword>
<dbReference type="HOGENOM" id="CLU_037003_0_0_11"/>
<dbReference type="InterPro" id="IPR052021">
    <property type="entry name" value="Type-I_RS_S_subunit"/>
</dbReference>
<proteinExistence type="predicted"/>
<evidence type="ECO:0000256" key="2">
    <source>
        <dbReference type="ARBA" id="ARBA00023125"/>
    </source>
</evidence>
<evidence type="ECO:0000313" key="4">
    <source>
        <dbReference type="Proteomes" id="UP000002026"/>
    </source>
</evidence>
<dbReference type="EMBL" id="CP001684">
    <property type="protein sequence ID" value="ACV23051.1"/>
    <property type="molecule type" value="Genomic_DNA"/>
</dbReference>
<evidence type="ECO:0000256" key="1">
    <source>
        <dbReference type="ARBA" id="ARBA00022747"/>
    </source>
</evidence>
<dbReference type="eggNOG" id="COG0732">
    <property type="taxonomic scope" value="Bacteria"/>
</dbReference>
<accession>C7N816</accession>
<dbReference type="RefSeq" id="WP_012799152.1">
    <property type="nucleotide sequence ID" value="NC_013165.1"/>
</dbReference>
<dbReference type="PANTHER" id="PTHR30408:SF12">
    <property type="entry name" value="TYPE I RESTRICTION ENZYME MJAVIII SPECIFICITY SUBUNIT"/>
    <property type="match status" value="1"/>
</dbReference>
<gene>
    <name evidence="3" type="ordered locus">Shel_20390</name>
</gene>
<evidence type="ECO:0008006" key="5">
    <source>
        <dbReference type="Google" id="ProtNLM"/>
    </source>
</evidence>
<name>C7N816_SLAHD</name>
<dbReference type="Gene3D" id="3.90.220.20">
    <property type="entry name" value="DNA methylase specificity domains"/>
    <property type="match status" value="2"/>
</dbReference>